<evidence type="ECO:0000259" key="6">
    <source>
        <dbReference type="PROSITE" id="PS50977"/>
    </source>
</evidence>
<evidence type="ECO:0000313" key="7">
    <source>
        <dbReference type="EMBL" id="CAG7623571.1"/>
    </source>
</evidence>
<evidence type="ECO:0000256" key="5">
    <source>
        <dbReference type="SAM" id="MobiDB-lite"/>
    </source>
</evidence>
<comment type="caution">
    <text evidence="7">The sequence shown here is derived from an EMBL/GenBank/DDBJ whole genome shotgun (WGS) entry which is preliminary data.</text>
</comment>
<dbReference type="EMBL" id="CAJVAX010000008">
    <property type="protein sequence ID" value="CAG7623571.1"/>
    <property type="molecule type" value="Genomic_DNA"/>
</dbReference>
<dbReference type="PANTHER" id="PTHR30055">
    <property type="entry name" value="HTH-TYPE TRANSCRIPTIONAL REGULATOR RUTR"/>
    <property type="match status" value="1"/>
</dbReference>
<dbReference type="PROSITE" id="PS50977">
    <property type="entry name" value="HTH_TETR_2"/>
    <property type="match status" value="1"/>
</dbReference>
<gene>
    <name evidence="7" type="ORF">SBRY_160054</name>
</gene>
<dbReference type="Gene3D" id="1.10.10.60">
    <property type="entry name" value="Homeodomain-like"/>
    <property type="match status" value="1"/>
</dbReference>
<proteinExistence type="predicted"/>
<dbReference type="AlphaFoldDB" id="A0A9W4E5K0"/>
<protein>
    <recommendedName>
        <fullName evidence="6">HTH tetR-type domain-containing protein</fullName>
    </recommendedName>
</protein>
<evidence type="ECO:0000313" key="8">
    <source>
        <dbReference type="Proteomes" id="UP001153328"/>
    </source>
</evidence>
<reference evidence="7" key="1">
    <citation type="submission" date="2021-06" db="EMBL/GenBank/DDBJ databases">
        <authorList>
            <person name="Arsene-Ploetze F."/>
        </authorList>
    </citation>
    <scope>NUCLEOTIDE SEQUENCE</scope>
    <source>
        <strain evidence="7">SBRY1</strain>
    </source>
</reference>
<evidence type="ECO:0000256" key="4">
    <source>
        <dbReference type="PROSITE-ProRule" id="PRU00335"/>
    </source>
</evidence>
<dbReference type="Gene3D" id="1.10.357.10">
    <property type="entry name" value="Tetracycline Repressor, domain 2"/>
    <property type="match status" value="1"/>
</dbReference>
<feature type="region of interest" description="Disordered" evidence="5">
    <location>
        <begin position="1"/>
        <end position="20"/>
    </location>
</feature>
<dbReference type="GO" id="GO:0000976">
    <property type="term" value="F:transcription cis-regulatory region binding"/>
    <property type="evidence" value="ECO:0007669"/>
    <property type="project" value="TreeGrafter"/>
</dbReference>
<evidence type="ECO:0000256" key="2">
    <source>
        <dbReference type="ARBA" id="ARBA00023125"/>
    </source>
</evidence>
<organism evidence="7 8">
    <name type="scientific">Actinacidiphila bryophytorum</name>
    <dbReference type="NCBI Taxonomy" id="1436133"/>
    <lineage>
        <taxon>Bacteria</taxon>
        <taxon>Bacillati</taxon>
        <taxon>Actinomycetota</taxon>
        <taxon>Actinomycetes</taxon>
        <taxon>Kitasatosporales</taxon>
        <taxon>Streptomycetaceae</taxon>
        <taxon>Actinacidiphila</taxon>
    </lineage>
</organism>
<feature type="DNA-binding region" description="H-T-H motif" evidence="4">
    <location>
        <begin position="46"/>
        <end position="65"/>
    </location>
</feature>
<evidence type="ECO:0000256" key="1">
    <source>
        <dbReference type="ARBA" id="ARBA00023015"/>
    </source>
</evidence>
<dbReference type="GO" id="GO:0003700">
    <property type="term" value="F:DNA-binding transcription factor activity"/>
    <property type="evidence" value="ECO:0007669"/>
    <property type="project" value="TreeGrafter"/>
</dbReference>
<dbReference type="InterPro" id="IPR036271">
    <property type="entry name" value="Tet_transcr_reg_TetR-rel_C_sf"/>
</dbReference>
<name>A0A9W4E5K0_9ACTN</name>
<evidence type="ECO:0000256" key="3">
    <source>
        <dbReference type="ARBA" id="ARBA00023163"/>
    </source>
</evidence>
<sequence>MTTPAGEPGEAVDHRKGPRRRGEVLQAAILDATLAELAEVGYWRMTMQSVATRARTSKASLYKRWPNRAEMVVAALRHRGGGPMAVPDTGSLRGDVLAVLRRGADSLNGLFGEAARGLMAENLTNPEDTANLRAQMFTSRDKLMREILERAAARGEIPAEAVRPPVIGFAPALVDHHFIIYGAPVPDEVLTGIVDDLLLPLLTRR</sequence>
<dbReference type="RefSeq" id="WP_205045891.1">
    <property type="nucleotide sequence ID" value="NZ_CAJVAX010000008.1"/>
</dbReference>
<dbReference type="Pfam" id="PF00440">
    <property type="entry name" value="TetR_N"/>
    <property type="match status" value="1"/>
</dbReference>
<keyword evidence="8" id="KW-1185">Reference proteome</keyword>
<dbReference type="SUPFAM" id="SSF48498">
    <property type="entry name" value="Tetracyclin repressor-like, C-terminal domain"/>
    <property type="match status" value="1"/>
</dbReference>
<keyword evidence="3" id="KW-0804">Transcription</keyword>
<dbReference type="SUPFAM" id="SSF46689">
    <property type="entry name" value="Homeodomain-like"/>
    <property type="match status" value="1"/>
</dbReference>
<feature type="compositionally biased region" description="Basic and acidic residues" evidence="5">
    <location>
        <begin position="11"/>
        <end position="20"/>
    </location>
</feature>
<dbReference type="InterPro" id="IPR001647">
    <property type="entry name" value="HTH_TetR"/>
</dbReference>
<dbReference type="PANTHER" id="PTHR30055:SF148">
    <property type="entry name" value="TETR-FAMILY TRANSCRIPTIONAL REGULATOR"/>
    <property type="match status" value="1"/>
</dbReference>
<dbReference type="Proteomes" id="UP001153328">
    <property type="component" value="Unassembled WGS sequence"/>
</dbReference>
<keyword evidence="2 4" id="KW-0238">DNA-binding</keyword>
<dbReference type="Pfam" id="PF16859">
    <property type="entry name" value="TetR_C_11"/>
    <property type="match status" value="1"/>
</dbReference>
<feature type="domain" description="HTH tetR-type" evidence="6">
    <location>
        <begin position="23"/>
        <end position="83"/>
    </location>
</feature>
<accession>A0A9W4E5K0</accession>
<dbReference type="InterPro" id="IPR050109">
    <property type="entry name" value="HTH-type_TetR-like_transc_reg"/>
</dbReference>
<keyword evidence="1" id="KW-0805">Transcription regulation</keyword>
<dbReference type="InterPro" id="IPR011075">
    <property type="entry name" value="TetR_C"/>
</dbReference>
<dbReference type="InterPro" id="IPR009057">
    <property type="entry name" value="Homeodomain-like_sf"/>
</dbReference>